<dbReference type="InterPro" id="IPR011991">
    <property type="entry name" value="ArsR-like_HTH"/>
</dbReference>
<keyword evidence="3" id="KW-0804">Transcription</keyword>
<dbReference type="EMBL" id="CAFBPN010000001">
    <property type="protein sequence ID" value="CAB5006493.1"/>
    <property type="molecule type" value="Genomic_DNA"/>
</dbReference>
<dbReference type="InterPro" id="IPR036390">
    <property type="entry name" value="WH_DNA-bd_sf"/>
</dbReference>
<evidence type="ECO:0000256" key="2">
    <source>
        <dbReference type="ARBA" id="ARBA00023125"/>
    </source>
</evidence>
<dbReference type="InterPro" id="IPR001845">
    <property type="entry name" value="HTH_ArsR_DNA-bd_dom"/>
</dbReference>
<dbReference type="PROSITE" id="PS50987">
    <property type="entry name" value="HTH_ARSR_2"/>
    <property type="match status" value="1"/>
</dbReference>
<dbReference type="PANTHER" id="PTHR33154">
    <property type="entry name" value="TRANSCRIPTIONAL REGULATOR, ARSR FAMILY"/>
    <property type="match status" value="1"/>
</dbReference>
<dbReference type="Pfam" id="PF01022">
    <property type="entry name" value="HTH_5"/>
    <property type="match status" value="1"/>
</dbReference>
<gene>
    <name evidence="5" type="ORF">UFOPK4098_00048</name>
    <name evidence="6" type="ORF">UFOPK4347_00556</name>
</gene>
<reference evidence="5" key="1">
    <citation type="submission" date="2020-05" db="EMBL/GenBank/DDBJ databases">
        <authorList>
            <person name="Chiriac C."/>
            <person name="Salcher M."/>
            <person name="Ghai R."/>
            <person name="Kavagutti S V."/>
        </authorList>
    </citation>
    <scope>NUCLEOTIDE SEQUENCE</scope>
</reference>
<accession>A0A6J7PTD0</accession>
<keyword evidence="1" id="KW-0805">Transcription regulation</keyword>
<dbReference type="InterPro" id="IPR051081">
    <property type="entry name" value="HTH_MetalResp_TranReg"/>
</dbReference>
<protein>
    <submittedName>
        <fullName evidence="5">Unannotated protein</fullName>
    </submittedName>
</protein>
<dbReference type="PANTHER" id="PTHR33154:SF18">
    <property type="entry name" value="ARSENICAL RESISTANCE OPERON REPRESSOR"/>
    <property type="match status" value="1"/>
</dbReference>
<dbReference type="InterPro" id="IPR036388">
    <property type="entry name" value="WH-like_DNA-bd_sf"/>
</dbReference>
<dbReference type="GO" id="GO:0003677">
    <property type="term" value="F:DNA binding"/>
    <property type="evidence" value="ECO:0007669"/>
    <property type="project" value="UniProtKB-KW"/>
</dbReference>
<keyword evidence="2" id="KW-0238">DNA-binding</keyword>
<name>A0A6J7PTD0_9ZZZZ</name>
<dbReference type="SUPFAM" id="SSF46785">
    <property type="entry name" value="Winged helix' DNA-binding domain"/>
    <property type="match status" value="1"/>
</dbReference>
<evidence type="ECO:0000313" key="6">
    <source>
        <dbReference type="EMBL" id="CAB5063129.1"/>
    </source>
</evidence>
<dbReference type="CDD" id="cd00090">
    <property type="entry name" value="HTH_ARSR"/>
    <property type="match status" value="1"/>
</dbReference>
<organism evidence="5">
    <name type="scientific">freshwater metagenome</name>
    <dbReference type="NCBI Taxonomy" id="449393"/>
    <lineage>
        <taxon>unclassified sequences</taxon>
        <taxon>metagenomes</taxon>
        <taxon>ecological metagenomes</taxon>
    </lineage>
</organism>
<dbReference type="PRINTS" id="PR00778">
    <property type="entry name" value="HTHARSR"/>
</dbReference>
<dbReference type="SMART" id="SM00418">
    <property type="entry name" value="HTH_ARSR"/>
    <property type="match status" value="1"/>
</dbReference>
<dbReference type="AlphaFoldDB" id="A0A6J7PTD0"/>
<evidence type="ECO:0000313" key="5">
    <source>
        <dbReference type="EMBL" id="CAB5006493.1"/>
    </source>
</evidence>
<dbReference type="NCBIfam" id="NF033788">
    <property type="entry name" value="HTH_metalloreg"/>
    <property type="match status" value="1"/>
</dbReference>
<proteinExistence type="predicted"/>
<evidence type="ECO:0000256" key="1">
    <source>
        <dbReference type="ARBA" id="ARBA00023015"/>
    </source>
</evidence>
<dbReference type="EMBL" id="CAFBQU010000009">
    <property type="protein sequence ID" value="CAB5063129.1"/>
    <property type="molecule type" value="Genomic_DNA"/>
</dbReference>
<evidence type="ECO:0000259" key="4">
    <source>
        <dbReference type="PROSITE" id="PS50987"/>
    </source>
</evidence>
<sequence>MFTQNDAARLAQVFAALGDPIRLKLFTLIARDPSQEVCACSFVDELQRSQPTISHHLKILREAALITGTKRGTWIWYSVNADALSEVREFLS</sequence>
<dbReference type="GO" id="GO:0003700">
    <property type="term" value="F:DNA-binding transcription factor activity"/>
    <property type="evidence" value="ECO:0007669"/>
    <property type="project" value="InterPro"/>
</dbReference>
<feature type="domain" description="HTH arsR-type" evidence="4">
    <location>
        <begin position="2"/>
        <end position="92"/>
    </location>
</feature>
<dbReference type="Gene3D" id="1.10.10.10">
    <property type="entry name" value="Winged helix-like DNA-binding domain superfamily/Winged helix DNA-binding domain"/>
    <property type="match status" value="1"/>
</dbReference>
<evidence type="ECO:0000256" key="3">
    <source>
        <dbReference type="ARBA" id="ARBA00023163"/>
    </source>
</evidence>